<evidence type="ECO:0000256" key="1">
    <source>
        <dbReference type="SAM" id="SignalP"/>
    </source>
</evidence>
<dbReference type="AlphaFoldDB" id="A0A9P4TWB4"/>
<proteinExistence type="predicted"/>
<dbReference type="Proteomes" id="UP000800235">
    <property type="component" value="Unassembled WGS sequence"/>
</dbReference>
<comment type="caution">
    <text evidence="2">The sequence shown here is derived from an EMBL/GenBank/DDBJ whole genome shotgun (WGS) entry which is preliminary data.</text>
</comment>
<sequence>MRFYILSVSLIALGASAFTCTDPAHTKAVCCATFGVVAGAINGGSACVAPAHENGALKCSPIAGLSLLMPGCCKSTTDIVEGVIPEVDDVKGVGIDCVRPSTA</sequence>
<accession>A0A9P4TWB4</accession>
<name>A0A9P4TWB4_9PEZI</name>
<protein>
    <submittedName>
        <fullName evidence="2">Uncharacterized protein</fullName>
    </submittedName>
</protein>
<dbReference type="EMBL" id="MU007065">
    <property type="protein sequence ID" value="KAF2426325.1"/>
    <property type="molecule type" value="Genomic_DNA"/>
</dbReference>
<feature type="chain" id="PRO_5040176597" evidence="1">
    <location>
        <begin position="18"/>
        <end position="103"/>
    </location>
</feature>
<gene>
    <name evidence="2" type="ORF">EJ08DRAFT_378741</name>
</gene>
<keyword evidence="1" id="KW-0732">Signal</keyword>
<feature type="signal peptide" evidence="1">
    <location>
        <begin position="1"/>
        <end position="17"/>
    </location>
</feature>
<reference evidence="2" key="1">
    <citation type="journal article" date="2020" name="Stud. Mycol.">
        <title>101 Dothideomycetes genomes: a test case for predicting lifestyles and emergence of pathogens.</title>
        <authorList>
            <person name="Haridas S."/>
            <person name="Albert R."/>
            <person name="Binder M."/>
            <person name="Bloem J."/>
            <person name="Labutti K."/>
            <person name="Salamov A."/>
            <person name="Andreopoulos B."/>
            <person name="Baker S."/>
            <person name="Barry K."/>
            <person name="Bills G."/>
            <person name="Bluhm B."/>
            <person name="Cannon C."/>
            <person name="Castanera R."/>
            <person name="Culley D."/>
            <person name="Daum C."/>
            <person name="Ezra D."/>
            <person name="Gonzalez J."/>
            <person name="Henrissat B."/>
            <person name="Kuo A."/>
            <person name="Liang C."/>
            <person name="Lipzen A."/>
            <person name="Lutzoni F."/>
            <person name="Magnuson J."/>
            <person name="Mondo S."/>
            <person name="Nolan M."/>
            <person name="Ohm R."/>
            <person name="Pangilinan J."/>
            <person name="Park H.-J."/>
            <person name="Ramirez L."/>
            <person name="Alfaro M."/>
            <person name="Sun H."/>
            <person name="Tritt A."/>
            <person name="Yoshinaga Y."/>
            <person name="Zwiers L.-H."/>
            <person name="Turgeon B."/>
            <person name="Goodwin S."/>
            <person name="Spatafora J."/>
            <person name="Crous P."/>
            <person name="Grigoriev I."/>
        </authorList>
    </citation>
    <scope>NUCLEOTIDE SEQUENCE</scope>
    <source>
        <strain evidence="2">CBS 130266</strain>
    </source>
</reference>
<evidence type="ECO:0000313" key="2">
    <source>
        <dbReference type="EMBL" id="KAF2426325.1"/>
    </source>
</evidence>
<organism evidence="2 3">
    <name type="scientific">Tothia fuscella</name>
    <dbReference type="NCBI Taxonomy" id="1048955"/>
    <lineage>
        <taxon>Eukaryota</taxon>
        <taxon>Fungi</taxon>
        <taxon>Dikarya</taxon>
        <taxon>Ascomycota</taxon>
        <taxon>Pezizomycotina</taxon>
        <taxon>Dothideomycetes</taxon>
        <taxon>Pleosporomycetidae</taxon>
        <taxon>Venturiales</taxon>
        <taxon>Cylindrosympodiaceae</taxon>
        <taxon>Tothia</taxon>
    </lineage>
</organism>
<evidence type="ECO:0000313" key="3">
    <source>
        <dbReference type="Proteomes" id="UP000800235"/>
    </source>
</evidence>
<keyword evidence="3" id="KW-1185">Reference proteome</keyword>